<comment type="caution">
    <text evidence="3">The sequence shown here is derived from an EMBL/GenBank/DDBJ whole genome shotgun (WGS) entry which is preliminary data.</text>
</comment>
<feature type="compositionally biased region" description="Basic and acidic residues" evidence="1">
    <location>
        <begin position="91"/>
        <end position="104"/>
    </location>
</feature>
<dbReference type="PATRIC" id="fig|270351.6.peg.2819"/>
<proteinExistence type="predicted"/>
<evidence type="ECO:0000256" key="2">
    <source>
        <dbReference type="SAM" id="Phobius"/>
    </source>
</evidence>
<reference evidence="3 4" key="1">
    <citation type="submission" date="2015-03" db="EMBL/GenBank/DDBJ databases">
        <title>Genome sequencing of Methylobacterium aquaticum DSM16371 type strain.</title>
        <authorList>
            <person name="Chaudhry V."/>
            <person name="Patil P.B."/>
        </authorList>
    </citation>
    <scope>NUCLEOTIDE SEQUENCE [LARGE SCALE GENOMIC DNA]</scope>
    <source>
        <strain evidence="3 4">DSM 16371</strain>
    </source>
</reference>
<dbReference type="AlphaFoldDB" id="A0A0J6T3S3"/>
<sequence length="104" mass="11521">MSADSAFPVREHITKAAALSYLVVRSCDVLVQGRTVFDTSVRLAIAILIETPMVVLCCALVINVLFLHVILQKIRVIAQTTENPENGPNRPIHERSEPFRADPL</sequence>
<dbReference type="EMBL" id="LABX01000020">
    <property type="protein sequence ID" value="KMO40442.1"/>
    <property type="molecule type" value="Genomic_DNA"/>
</dbReference>
<evidence type="ECO:0000313" key="3">
    <source>
        <dbReference type="EMBL" id="KMO40442.1"/>
    </source>
</evidence>
<dbReference type="RefSeq" id="WP_156295420.1">
    <property type="nucleotide sequence ID" value="NZ_LABX01000020.1"/>
</dbReference>
<evidence type="ECO:0000256" key="1">
    <source>
        <dbReference type="SAM" id="MobiDB-lite"/>
    </source>
</evidence>
<name>A0A0J6T3S3_9HYPH</name>
<keyword evidence="2" id="KW-0812">Transmembrane</keyword>
<organism evidence="3 4">
    <name type="scientific">Methylobacterium aquaticum</name>
    <dbReference type="NCBI Taxonomy" id="270351"/>
    <lineage>
        <taxon>Bacteria</taxon>
        <taxon>Pseudomonadati</taxon>
        <taxon>Pseudomonadota</taxon>
        <taxon>Alphaproteobacteria</taxon>
        <taxon>Hyphomicrobiales</taxon>
        <taxon>Methylobacteriaceae</taxon>
        <taxon>Methylobacterium</taxon>
    </lineage>
</organism>
<keyword evidence="2" id="KW-1133">Transmembrane helix</keyword>
<dbReference type="Proteomes" id="UP000035929">
    <property type="component" value="Unassembled WGS sequence"/>
</dbReference>
<keyword evidence="2" id="KW-0472">Membrane</keyword>
<protein>
    <submittedName>
        <fullName evidence="3">Uncharacterized protein</fullName>
    </submittedName>
</protein>
<dbReference type="OrthoDB" id="8006134at2"/>
<evidence type="ECO:0000313" key="4">
    <source>
        <dbReference type="Proteomes" id="UP000035929"/>
    </source>
</evidence>
<feature type="region of interest" description="Disordered" evidence="1">
    <location>
        <begin position="82"/>
        <end position="104"/>
    </location>
</feature>
<gene>
    <name evidence="3" type="ORF">VP06_02705</name>
</gene>
<accession>A0A0J6T3S3</accession>
<feature type="transmembrane region" description="Helical" evidence="2">
    <location>
        <begin position="43"/>
        <end position="71"/>
    </location>
</feature>